<dbReference type="NCBIfam" id="NF033516">
    <property type="entry name" value="transpos_IS3"/>
    <property type="match status" value="1"/>
</dbReference>
<keyword evidence="4" id="KW-1185">Reference proteome</keyword>
<dbReference type="PANTHER" id="PTHR46889">
    <property type="entry name" value="TRANSPOSASE INSF FOR INSERTION SEQUENCE IS3B-RELATED"/>
    <property type="match status" value="1"/>
</dbReference>
<dbReference type="Pfam" id="PF00665">
    <property type="entry name" value="rve"/>
    <property type="match status" value="1"/>
</dbReference>
<dbReference type="InterPro" id="IPR012337">
    <property type="entry name" value="RNaseH-like_sf"/>
</dbReference>
<dbReference type="InterPro" id="IPR050900">
    <property type="entry name" value="Transposase_IS3/IS150/IS904"/>
</dbReference>
<dbReference type="SUPFAM" id="SSF46689">
    <property type="entry name" value="Homeodomain-like"/>
    <property type="match status" value="1"/>
</dbReference>
<dbReference type="Proteomes" id="UP001557485">
    <property type="component" value="Unassembled WGS sequence"/>
</dbReference>
<dbReference type="Pfam" id="PF01527">
    <property type="entry name" value="HTH_Tnp_1"/>
    <property type="match status" value="2"/>
</dbReference>
<dbReference type="Gene3D" id="3.30.420.10">
    <property type="entry name" value="Ribonuclease H-like superfamily/Ribonuclease H"/>
    <property type="match status" value="1"/>
</dbReference>
<name>A0ABV3UAT0_9GAMM</name>
<feature type="domain" description="Integrase catalytic" evidence="2">
    <location>
        <begin position="299"/>
        <end position="473"/>
    </location>
</feature>
<dbReference type="InterPro" id="IPR001584">
    <property type="entry name" value="Integrase_cat-core"/>
</dbReference>
<dbReference type="PANTHER" id="PTHR46889:SF5">
    <property type="entry name" value="INTEGRASE PROTEIN"/>
    <property type="match status" value="1"/>
</dbReference>
<dbReference type="PROSITE" id="PS50994">
    <property type="entry name" value="INTEGRASE"/>
    <property type="match status" value="1"/>
</dbReference>
<gene>
    <name evidence="3" type="ORF">AB4876_19025</name>
</gene>
<reference evidence="3 4" key="1">
    <citation type="journal article" date="2011" name="Int. J. Syst. Evol. Microbiol.">
        <title>Zhongshania antarctica gen. nov., sp. nov. and Zhongshania guokunii sp. nov., gammaproteobacteria respectively isolated from coastal attached (fast) ice and surface seawater of the Antarctic.</title>
        <authorList>
            <person name="Li H.J."/>
            <person name="Zhang X.Y."/>
            <person name="Chen C.X."/>
            <person name="Zhang Y.J."/>
            <person name="Gao Z.M."/>
            <person name="Yu Y."/>
            <person name="Chen X.L."/>
            <person name="Chen B."/>
            <person name="Zhang Y.Z."/>
        </authorList>
    </citation>
    <scope>NUCLEOTIDE SEQUENCE [LARGE SCALE GENOMIC DNA]</scope>
    <source>
        <strain evidence="3 4">ZS6-22T</strain>
    </source>
</reference>
<dbReference type="InterPro" id="IPR048020">
    <property type="entry name" value="Transpos_IS3"/>
</dbReference>
<comment type="caution">
    <text evidence="3">The sequence shown here is derived from an EMBL/GenBank/DDBJ whole genome shotgun (WGS) entry which is preliminary data.</text>
</comment>
<evidence type="ECO:0000256" key="1">
    <source>
        <dbReference type="ARBA" id="ARBA00009964"/>
    </source>
</evidence>
<dbReference type="Pfam" id="PF13333">
    <property type="entry name" value="rve_2"/>
    <property type="match status" value="1"/>
</dbReference>
<dbReference type="SUPFAM" id="SSF53098">
    <property type="entry name" value="Ribonuclease H-like"/>
    <property type="match status" value="1"/>
</dbReference>
<evidence type="ECO:0000313" key="4">
    <source>
        <dbReference type="Proteomes" id="UP001557485"/>
    </source>
</evidence>
<dbReference type="EMBL" id="JBFRYA010000036">
    <property type="protein sequence ID" value="MEX1671001.1"/>
    <property type="molecule type" value="Genomic_DNA"/>
</dbReference>
<accession>A0ABV3UAT0</accession>
<dbReference type="InterPro" id="IPR009057">
    <property type="entry name" value="Homeodomain-like_sf"/>
</dbReference>
<evidence type="ECO:0000259" key="2">
    <source>
        <dbReference type="PROSITE" id="PS50994"/>
    </source>
</evidence>
<evidence type="ECO:0000313" key="3">
    <source>
        <dbReference type="EMBL" id="MEX1671001.1"/>
    </source>
</evidence>
<dbReference type="Gene3D" id="1.10.10.60">
    <property type="entry name" value="Homeodomain-like"/>
    <property type="match status" value="1"/>
</dbReference>
<dbReference type="RefSeq" id="WP_368383268.1">
    <property type="nucleotide sequence ID" value="NZ_JBFRYA010000036.1"/>
</dbReference>
<comment type="similarity">
    <text evidence="1">Belongs to the transposase 8 family.</text>
</comment>
<dbReference type="InterPro" id="IPR036397">
    <property type="entry name" value="RNaseH_sf"/>
</dbReference>
<dbReference type="InterPro" id="IPR002514">
    <property type="entry name" value="Transposase_8"/>
</dbReference>
<proteinExistence type="inferred from homology"/>
<organism evidence="3 4">
    <name type="scientific">Zhongshania guokunii</name>
    <dbReference type="NCBI Taxonomy" id="641783"/>
    <lineage>
        <taxon>Bacteria</taxon>
        <taxon>Pseudomonadati</taxon>
        <taxon>Pseudomonadota</taxon>
        <taxon>Gammaproteobacteria</taxon>
        <taxon>Cellvibrionales</taxon>
        <taxon>Spongiibacteraceae</taxon>
        <taxon>Zhongshania</taxon>
    </lineage>
</organism>
<protein>
    <submittedName>
        <fullName evidence="3">IS3 family transposase</fullName>
    </submittedName>
</protein>
<sequence>MKARFTQSFKIQAVKKAFSRSSDTTLKEVADSLGVGYSTLNRWMVQSRAQEFESFTATEGTSLRLMSKEKRPQDWSLEEKLKLIIACGPLDDEAVNALCREQGIYPHHIKQWTQDFVGGAKAKAISPSETKKLKHENKTLKKELNRKDRALAETAALLVLQKKVQGDLGKQRGRLTVSAVRDGIVSLIDEARSTGARQAAACEVVGISAKTYQRWDRRDNVGDSRQDTLHTPANKLSTLERQRIIKLVNEPAYADLAPSQIVPTLADEGRYIGSESTLYRILKDEKQLHHRQKSKLATAIKKPRALTATAANQIYTWDITYLPTRVRGVFLYLYVVMDIYSRKIVGWQVHDEERSVLAAELMTDICQREGIQRHQVTLHSDNGSPMKGATMLATLQQLGIMPSFSRPSVSNDNPYSESLFRTLKYRPSYPERPFADLHAARAWVHGFVQWYNNEHRHSAIKFVTPVQRHAGEDAQILAHRQQVYEQARSEHPLRWSGHIRNWEPIKDVYLNPEKPAVVDEKNKAA</sequence>